<dbReference type="FunFam" id="3.40.50.300:FF:000218">
    <property type="entry name" value="Multidrug ABC transporter ATP-binding protein"/>
    <property type="match status" value="1"/>
</dbReference>
<dbReference type="InterPro" id="IPR003439">
    <property type="entry name" value="ABC_transporter-like_ATP-bd"/>
</dbReference>
<evidence type="ECO:0000256" key="2">
    <source>
        <dbReference type="ARBA" id="ARBA00022692"/>
    </source>
</evidence>
<name>A0A1G2RI49_9BACT</name>
<feature type="transmembrane region" description="Helical" evidence="7">
    <location>
        <begin position="55"/>
        <end position="77"/>
    </location>
</feature>
<dbReference type="Pfam" id="PF00005">
    <property type="entry name" value="ABC_tran"/>
    <property type="match status" value="1"/>
</dbReference>
<sequence>MGDIIRVVRFSWELKRYYIPIALFVVFIALLNQTTPFVMRYIVDGIVAGLQGKTIPLSYFATLIGINFGAGIVITLLSNISGYWGDQLAAKLHTLLSRRYYQHLLSLPIGYFDNTQVGSITSKLVRGIETMVDFMQTFTNNFSGFFLTSFVTLGIIAYYSWPTALFLAVLFPLYIWITTLSSKAWQKKQLEINQHADVAQGRFVETMIQMRAVKSFVKESLEYSFFGKQRETIEALTKIQSQKWHWYDIVRRLSLNVIFLGIYGFIVWQTFEGKFTLGEMTLLIQLATQAQFPLFASSFIVEQIQKAKAGSKDFFDTLALEPSIKDKPGAKELQVQKGTVEYQNVSFQYEKGARVLQGISFAIPSGTKLALVGESGEGKTTIANLLMRFYEPLEGSILVDGTDIKDATQTSLRKNIAAVFQSPSLFSGTVRENIAYGKEGAVEEEIMRSAKAANAEDFIIKLPQGYDTLIGERGVKLSGGQQQRIAIARAVLKDAPILILDEATSSLDSRSEREVQKALEVLMQGRTTLIIAHRLSTIQNVDTIVTLKEGRVDEIGTPEKLATTGGIFAQLLALQQMPLTLRKQKLKQYDMVR</sequence>
<evidence type="ECO:0000259" key="8">
    <source>
        <dbReference type="PROSITE" id="PS50893"/>
    </source>
</evidence>
<dbReference type="InterPro" id="IPR017871">
    <property type="entry name" value="ABC_transporter-like_CS"/>
</dbReference>
<comment type="caution">
    <text evidence="10">The sequence shown here is derived from an EMBL/GenBank/DDBJ whole genome shotgun (WGS) entry which is preliminary data.</text>
</comment>
<gene>
    <name evidence="10" type="ORF">A3A27_01895</name>
</gene>
<feature type="transmembrane region" description="Helical" evidence="7">
    <location>
        <begin position="165"/>
        <end position="185"/>
    </location>
</feature>
<dbReference type="SUPFAM" id="SSF52540">
    <property type="entry name" value="P-loop containing nucleoside triphosphate hydrolases"/>
    <property type="match status" value="1"/>
</dbReference>
<organism evidence="10 11">
    <name type="scientific">Candidatus Wildermuthbacteria bacterium RIFCSPLOWO2_01_FULL_47_18</name>
    <dbReference type="NCBI Taxonomy" id="1802460"/>
    <lineage>
        <taxon>Bacteria</taxon>
        <taxon>Candidatus Wildermuthiibacteriota</taxon>
    </lineage>
</organism>
<evidence type="ECO:0000313" key="10">
    <source>
        <dbReference type="EMBL" id="OHA72447.1"/>
    </source>
</evidence>
<dbReference type="EMBL" id="MHUF01000018">
    <property type="protein sequence ID" value="OHA72447.1"/>
    <property type="molecule type" value="Genomic_DNA"/>
</dbReference>
<dbReference type="SUPFAM" id="SSF90123">
    <property type="entry name" value="ABC transporter transmembrane region"/>
    <property type="match status" value="1"/>
</dbReference>
<feature type="domain" description="ABC transporter" evidence="8">
    <location>
        <begin position="340"/>
        <end position="574"/>
    </location>
</feature>
<evidence type="ECO:0000313" key="11">
    <source>
        <dbReference type="Proteomes" id="UP000177287"/>
    </source>
</evidence>
<evidence type="ECO:0000256" key="6">
    <source>
        <dbReference type="ARBA" id="ARBA00023136"/>
    </source>
</evidence>
<dbReference type="GO" id="GO:0005886">
    <property type="term" value="C:plasma membrane"/>
    <property type="evidence" value="ECO:0007669"/>
    <property type="project" value="UniProtKB-SubCell"/>
</dbReference>
<feature type="transmembrane region" description="Helical" evidence="7">
    <location>
        <begin position="253"/>
        <end position="271"/>
    </location>
</feature>
<dbReference type="Pfam" id="PF00664">
    <property type="entry name" value="ABC_membrane"/>
    <property type="match status" value="1"/>
</dbReference>
<reference evidence="10 11" key="1">
    <citation type="journal article" date="2016" name="Nat. Commun.">
        <title>Thousands of microbial genomes shed light on interconnected biogeochemical processes in an aquifer system.</title>
        <authorList>
            <person name="Anantharaman K."/>
            <person name="Brown C.T."/>
            <person name="Hug L.A."/>
            <person name="Sharon I."/>
            <person name="Castelle C.J."/>
            <person name="Probst A.J."/>
            <person name="Thomas B.C."/>
            <person name="Singh A."/>
            <person name="Wilkins M.J."/>
            <person name="Karaoz U."/>
            <person name="Brodie E.L."/>
            <person name="Williams K.H."/>
            <person name="Hubbard S.S."/>
            <person name="Banfield J.F."/>
        </authorList>
    </citation>
    <scope>NUCLEOTIDE SEQUENCE [LARGE SCALE GENOMIC DNA]</scope>
</reference>
<evidence type="ECO:0000256" key="1">
    <source>
        <dbReference type="ARBA" id="ARBA00004651"/>
    </source>
</evidence>
<dbReference type="InterPro" id="IPR011527">
    <property type="entry name" value="ABC1_TM_dom"/>
</dbReference>
<dbReference type="GO" id="GO:0005524">
    <property type="term" value="F:ATP binding"/>
    <property type="evidence" value="ECO:0007669"/>
    <property type="project" value="UniProtKB-KW"/>
</dbReference>
<keyword evidence="4" id="KW-0067">ATP-binding</keyword>
<dbReference type="SMART" id="SM00382">
    <property type="entry name" value="AAA"/>
    <property type="match status" value="1"/>
</dbReference>
<dbReference type="PANTHER" id="PTHR43394:SF1">
    <property type="entry name" value="ATP-BINDING CASSETTE SUB-FAMILY B MEMBER 10, MITOCHONDRIAL"/>
    <property type="match status" value="1"/>
</dbReference>
<dbReference type="Gene3D" id="3.40.50.300">
    <property type="entry name" value="P-loop containing nucleotide triphosphate hydrolases"/>
    <property type="match status" value="1"/>
</dbReference>
<dbReference type="PROSITE" id="PS00211">
    <property type="entry name" value="ABC_TRANSPORTER_1"/>
    <property type="match status" value="1"/>
</dbReference>
<dbReference type="InterPro" id="IPR027417">
    <property type="entry name" value="P-loop_NTPase"/>
</dbReference>
<dbReference type="PROSITE" id="PS50893">
    <property type="entry name" value="ABC_TRANSPORTER_2"/>
    <property type="match status" value="1"/>
</dbReference>
<protein>
    <recommendedName>
        <fullName evidence="12">Iron ABC transporter ATP-binding protein</fullName>
    </recommendedName>
</protein>
<evidence type="ECO:0000259" key="9">
    <source>
        <dbReference type="PROSITE" id="PS50929"/>
    </source>
</evidence>
<dbReference type="Proteomes" id="UP000177287">
    <property type="component" value="Unassembled WGS sequence"/>
</dbReference>
<comment type="subcellular location">
    <subcellularLocation>
        <location evidence="1">Cell membrane</location>
        <topology evidence="1">Multi-pass membrane protein</topology>
    </subcellularLocation>
</comment>
<dbReference type="CDD" id="cd07346">
    <property type="entry name" value="ABC_6TM_exporters"/>
    <property type="match status" value="1"/>
</dbReference>
<keyword evidence="5 7" id="KW-1133">Transmembrane helix</keyword>
<feature type="domain" description="ABC transmembrane type-1" evidence="9">
    <location>
        <begin position="21"/>
        <end position="306"/>
    </location>
</feature>
<dbReference type="InterPro" id="IPR036640">
    <property type="entry name" value="ABC1_TM_sf"/>
</dbReference>
<keyword evidence="6 7" id="KW-0472">Membrane</keyword>
<dbReference type="GO" id="GO:0016887">
    <property type="term" value="F:ATP hydrolysis activity"/>
    <property type="evidence" value="ECO:0007669"/>
    <property type="project" value="InterPro"/>
</dbReference>
<feature type="transmembrane region" description="Helical" evidence="7">
    <location>
        <begin position="21"/>
        <end position="43"/>
    </location>
</feature>
<evidence type="ECO:0008006" key="12">
    <source>
        <dbReference type="Google" id="ProtNLM"/>
    </source>
</evidence>
<keyword evidence="3" id="KW-0547">Nucleotide-binding</keyword>
<keyword evidence="2 7" id="KW-0812">Transmembrane</keyword>
<evidence type="ECO:0000256" key="7">
    <source>
        <dbReference type="SAM" id="Phobius"/>
    </source>
</evidence>
<feature type="transmembrane region" description="Helical" evidence="7">
    <location>
        <begin position="141"/>
        <end position="159"/>
    </location>
</feature>
<dbReference type="InterPro" id="IPR003593">
    <property type="entry name" value="AAA+_ATPase"/>
</dbReference>
<evidence type="ECO:0000256" key="4">
    <source>
        <dbReference type="ARBA" id="ARBA00022840"/>
    </source>
</evidence>
<accession>A0A1G2RI49</accession>
<dbReference type="AlphaFoldDB" id="A0A1G2RI49"/>
<dbReference type="GO" id="GO:0015421">
    <property type="term" value="F:ABC-type oligopeptide transporter activity"/>
    <property type="evidence" value="ECO:0007669"/>
    <property type="project" value="TreeGrafter"/>
</dbReference>
<evidence type="ECO:0000256" key="5">
    <source>
        <dbReference type="ARBA" id="ARBA00022989"/>
    </source>
</evidence>
<dbReference type="InterPro" id="IPR039421">
    <property type="entry name" value="Type_1_exporter"/>
</dbReference>
<dbReference type="Gene3D" id="1.20.1560.10">
    <property type="entry name" value="ABC transporter type 1, transmembrane domain"/>
    <property type="match status" value="1"/>
</dbReference>
<dbReference type="PROSITE" id="PS50929">
    <property type="entry name" value="ABC_TM1F"/>
    <property type="match status" value="1"/>
</dbReference>
<proteinExistence type="predicted"/>
<evidence type="ECO:0000256" key="3">
    <source>
        <dbReference type="ARBA" id="ARBA00022741"/>
    </source>
</evidence>
<dbReference type="PANTHER" id="PTHR43394">
    <property type="entry name" value="ATP-DEPENDENT PERMEASE MDL1, MITOCHONDRIAL"/>
    <property type="match status" value="1"/>
</dbReference>